<dbReference type="AlphaFoldDB" id="A0A0F9LEP6"/>
<gene>
    <name evidence="1" type="ORF">LCGC14_1590100</name>
</gene>
<evidence type="ECO:0000313" key="1">
    <source>
        <dbReference type="EMBL" id="KKM25920.1"/>
    </source>
</evidence>
<proteinExistence type="predicted"/>
<dbReference type="EMBL" id="LAZR01012612">
    <property type="protein sequence ID" value="KKM25920.1"/>
    <property type="molecule type" value="Genomic_DNA"/>
</dbReference>
<comment type="caution">
    <text evidence="1">The sequence shown here is derived from an EMBL/GenBank/DDBJ whole genome shotgun (WGS) entry which is preliminary data.</text>
</comment>
<protein>
    <recommendedName>
        <fullName evidence="2">F5/8 type C domain-containing protein</fullName>
    </recommendedName>
</protein>
<reference evidence="1" key="1">
    <citation type="journal article" date="2015" name="Nature">
        <title>Complex archaea that bridge the gap between prokaryotes and eukaryotes.</title>
        <authorList>
            <person name="Spang A."/>
            <person name="Saw J.H."/>
            <person name="Jorgensen S.L."/>
            <person name="Zaremba-Niedzwiedzka K."/>
            <person name="Martijn J."/>
            <person name="Lind A.E."/>
            <person name="van Eijk R."/>
            <person name="Schleper C."/>
            <person name="Guy L."/>
            <person name="Ettema T.J."/>
        </authorList>
    </citation>
    <scope>NUCLEOTIDE SEQUENCE</scope>
</reference>
<organism evidence="1">
    <name type="scientific">marine sediment metagenome</name>
    <dbReference type="NCBI Taxonomy" id="412755"/>
    <lineage>
        <taxon>unclassified sequences</taxon>
        <taxon>metagenomes</taxon>
        <taxon>ecological metagenomes</taxon>
    </lineage>
</organism>
<sequence length="139" mass="13792">MGGLALLRDVGAYIKAAIGSIPLSSLGGAAVNGPAINRLGFDSCVLHTAGGSATGSPTAQTLDAKLQESADGSTAWTDITGAAITQITADDSEAQVDVDLSGVKKFIRVVQTVVLTAGTSPEWPVSSVVILGGASQVPA</sequence>
<accession>A0A0F9LEP6</accession>
<evidence type="ECO:0008006" key="2">
    <source>
        <dbReference type="Google" id="ProtNLM"/>
    </source>
</evidence>
<name>A0A0F9LEP6_9ZZZZ</name>